<accession>A0A368JNQ8</accession>
<sequence length="410" mass="48082">MKNTKGIENIYKTYQANLKAVSYYFEKFGDLAIGEDRSMASEASGFINALFQKSGIDIDTIRNNDKKNRDDNEKSSFKIQIDEADANLLLKMVDKQSKISTKNFEVLSKGAFLMLNNYFEYLLADLLSFYYTSFQKSLNDKEVKMSLKEINEYESIEELVNAQIQREVEAMLIEKTFEQLLDHFETRLKISLEKDIINWSLIKEYRERRHIIVHNSSIVNKKYITRTDNPYNLKIGDTVGISKEYFAESLRVFQIAGLLLIFECWGNWEKGTADKAIETMMVQSFNFLKNNDNHLAKSICNFSDKIEARNEHQENCLLRLLINKCIALKRLDNKTTLKKELKKIKVGTSTPIFKIAYLILNDNDEDLLENFKRAKVLKEIDKHIYFEWPIFEFIRNRDDLHLEIINILNN</sequence>
<reference evidence="1 2" key="1">
    <citation type="submission" date="2018-07" db="EMBL/GenBank/DDBJ databases">
        <title>Genome analysis of Larkinella rosea.</title>
        <authorList>
            <person name="Zhou Z."/>
            <person name="Wang G."/>
        </authorList>
    </citation>
    <scope>NUCLEOTIDE SEQUENCE [LARGE SCALE GENOMIC DNA]</scope>
    <source>
        <strain evidence="2">zzj9</strain>
    </source>
</reference>
<proteinExistence type="predicted"/>
<evidence type="ECO:0000313" key="2">
    <source>
        <dbReference type="Proteomes" id="UP000253383"/>
    </source>
</evidence>
<dbReference type="EMBL" id="QOWE01000009">
    <property type="protein sequence ID" value="RCR69297.1"/>
    <property type="molecule type" value="Genomic_DNA"/>
</dbReference>
<dbReference type="Proteomes" id="UP000253383">
    <property type="component" value="Unassembled WGS sequence"/>
</dbReference>
<keyword evidence="2" id="KW-1185">Reference proteome</keyword>
<gene>
    <name evidence="1" type="ORF">DUE52_13165</name>
</gene>
<dbReference type="RefSeq" id="WP_114406468.1">
    <property type="nucleotide sequence ID" value="NZ_QOWE01000009.1"/>
</dbReference>
<name>A0A368JNQ8_9BACT</name>
<organism evidence="1 2">
    <name type="scientific">Larkinella punicea</name>
    <dbReference type="NCBI Taxonomy" id="2315727"/>
    <lineage>
        <taxon>Bacteria</taxon>
        <taxon>Pseudomonadati</taxon>
        <taxon>Bacteroidota</taxon>
        <taxon>Cytophagia</taxon>
        <taxon>Cytophagales</taxon>
        <taxon>Spirosomataceae</taxon>
        <taxon>Larkinella</taxon>
    </lineage>
</organism>
<dbReference type="OrthoDB" id="1452618at2"/>
<evidence type="ECO:0000313" key="1">
    <source>
        <dbReference type="EMBL" id="RCR69297.1"/>
    </source>
</evidence>
<protein>
    <submittedName>
        <fullName evidence="1">Uncharacterized protein</fullName>
    </submittedName>
</protein>
<dbReference type="AlphaFoldDB" id="A0A368JNQ8"/>
<comment type="caution">
    <text evidence="1">The sequence shown here is derived from an EMBL/GenBank/DDBJ whole genome shotgun (WGS) entry which is preliminary data.</text>
</comment>